<evidence type="ECO:0000256" key="3">
    <source>
        <dbReference type="ARBA" id="ARBA00022741"/>
    </source>
</evidence>
<evidence type="ECO:0000256" key="2">
    <source>
        <dbReference type="ARBA" id="ARBA00022448"/>
    </source>
</evidence>
<reference evidence="7" key="1">
    <citation type="journal article" date="2019" name="Int. J. Syst. Evol. Microbiol.">
        <title>The Global Catalogue of Microorganisms (GCM) 10K type strain sequencing project: providing services to taxonomists for standard genome sequencing and annotation.</title>
        <authorList>
            <consortium name="The Broad Institute Genomics Platform"/>
            <consortium name="The Broad Institute Genome Sequencing Center for Infectious Disease"/>
            <person name="Wu L."/>
            <person name="Ma J."/>
        </authorList>
    </citation>
    <scope>NUCLEOTIDE SEQUENCE [LARGE SCALE GENOMIC DNA]</scope>
    <source>
        <strain evidence="7">JCM 17017</strain>
    </source>
</reference>
<sequence length="232" mass="24576">MTRSAIRTGAALNNVSAGYARQVVLHEVSAVFPAGAVTALVGANGSGKSTALSVLAGIVRPAAGSVERPAGRAALVVQHDAVPALLPITVRETVEMGRWAGRPWRRRLSRHDRAVAERCLTRLGLDQIIGSRLSALSGGQRQRALVAQALAQETDLLLLDEPTAALDVPARETISRTLREVADSGVTVVHATHDLTEARAADHCVLLRQGRVLAEGPPETVLSQDNLLDAWH</sequence>
<dbReference type="PROSITE" id="PS00211">
    <property type="entry name" value="ABC_TRANSPORTER_1"/>
    <property type="match status" value="1"/>
</dbReference>
<dbReference type="InterPro" id="IPR047748">
    <property type="entry name" value="AztA-like"/>
</dbReference>
<evidence type="ECO:0000256" key="4">
    <source>
        <dbReference type="ARBA" id="ARBA00022840"/>
    </source>
</evidence>
<evidence type="ECO:0000259" key="5">
    <source>
        <dbReference type="PROSITE" id="PS50893"/>
    </source>
</evidence>
<keyword evidence="7" id="KW-1185">Reference proteome</keyword>
<dbReference type="RefSeq" id="WP_237338629.1">
    <property type="nucleotide sequence ID" value="NZ_BAABCM010000014.1"/>
</dbReference>
<organism evidence="6 7">
    <name type="scientific">Amycolatopsis tucumanensis</name>
    <dbReference type="NCBI Taxonomy" id="401106"/>
    <lineage>
        <taxon>Bacteria</taxon>
        <taxon>Bacillati</taxon>
        <taxon>Actinomycetota</taxon>
        <taxon>Actinomycetes</taxon>
        <taxon>Pseudonocardiales</taxon>
        <taxon>Pseudonocardiaceae</taxon>
        <taxon>Amycolatopsis</taxon>
    </lineage>
</organism>
<evidence type="ECO:0000313" key="7">
    <source>
        <dbReference type="Proteomes" id="UP001501624"/>
    </source>
</evidence>
<accession>A0ABP7JGE5</accession>
<comment type="similarity">
    <text evidence="1">Belongs to the ABC transporter superfamily.</text>
</comment>
<dbReference type="EMBL" id="BAABCM010000014">
    <property type="protein sequence ID" value="GAA3844444.1"/>
    <property type="molecule type" value="Genomic_DNA"/>
</dbReference>
<protein>
    <submittedName>
        <fullName evidence="6">Zinc ABC transporter ATP-binding protein AztA</fullName>
    </submittedName>
</protein>
<name>A0ABP7JGE5_9PSEU</name>
<comment type="caution">
    <text evidence="6">The sequence shown here is derived from an EMBL/GenBank/DDBJ whole genome shotgun (WGS) entry which is preliminary data.</text>
</comment>
<dbReference type="InterPro" id="IPR050153">
    <property type="entry name" value="Metal_Ion_Import_ABC"/>
</dbReference>
<dbReference type="InterPro" id="IPR003593">
    <property type="entry name" value="AAA+_ATPase"/>
</dbReference>
<dbReference type="SMART" id="SM00382">
    <property type="entry name" value="AAA"/>
    <property type="match status" value="1"/>
</dbReference>
<dbReference type="PANTHER" id="PTHR42734">
    <property type="entry name" value="METAL TRANSPORT SYSTEM ATP-BINDING PROTEIN TM_0124-RELATED"/>
    <property type="match status" value="1"/>
</dbReference>
<dbReference type="Proteomes" id="UP001501624">
    <property type="component" value="Unassembled WGS sequence"/>
</dbReference>
<dbReference type="InterPro" id="IPR003439">
    <property type="entry name" value="ABC_transporter-like_ATP-bd"/>
</dbReference>
<dbReference type="InterPro" id="IPR017871">
    <property type="entry name" value="ABC_transporter-like_CS"/>
</dbReference>
<dbReference type="Pfam" id="PF00005">
    <property type="entry name" value="ABC_tran"/>
    <property type="match status" value="1"/>
</dbReference>
<gene>
    <name evidence="6" type="primary">aztA</name>
    <name evidence="6" type="ORF">GCM10022380_73350</name>
</gene>
<dbReference type="InterPro" id="IPR027417">
    <property type="entry name" value="P-loop_NTPase"/>
</dbReference>
<feature type="domain" description="ABC transporter" evidence="5">
    <location>
        <begin position="10"/>
        <end position="230"/>
    </location>
</feature>
<keyword evidence="3" id="KW-0547">Nucleotide-binding</keyword>
<keyword evidence="4 6" id="KW-0067">ATP-binding</keyword>
<dbReference type="SUPFAM" id="SSF52540">
    <property type="entry name" value="P-loop containing nucleoside triphosphate hydrolases"/>
    <property type="match status" value="1"/>
</dbReference>
<dbReference type="PANTHER" id="PTHR42734:SF5">
    <property type="entry name" value="IRON TRANSPORT SYSTEM ATP-BINDING PROTEIN HI_0361-RELATED"/>
    <property type="match status" value="1"/>
</dbReference>
<proteinExistence type="inferred from homology"/>
<dbReference type="Gene3D" id="3.40.50.300">
    <property type="entry name" value="P-loop containing nucleotide triphosphate hydrolases"/>
    <property type="match status" value="1"/>
</dbReference>
<dbReference type="PROSITE" id="PS50893">
    <property type="entry name" value="ABC_TRANSPORTER_2"/>
    <property type="match status" value="1"/>
</dbReference>
<evidence type="ECO:0000256" key="1">
    <source>
        <dbReference type="ARBA" id="ARBA00005417"/>
    </source>
</evidence>
<evidence type="ECO:0000313" key="6">
    <source>
        <dbReference type="EMBL" id="GAA3844444.1"/>
    </source>
</evidence>
<dbReference type="NCBIfam" id="NF040873">
    <property type="entry name" value="AztA"/>
    <property type="match status" value="1"/>
</dbReference>
<keyword evidence="2" id="KW-0813">Transport</keyword>
<dbReference type="GO" id="GO:0005524">
    <property type="term" value="F:ATP binding"/>
    <property type="evidence" value="ECO:0007669"/>
    <property type="project" value="UniProtKB-KW"/>
</dbReference>